<gene>
    <name evidence="2" type="ORF">DSPE1174_LOCUS22157</name>
</gene>
<accession>A0A7S2DI24</accession>
<dbReference type="SUPFAM" id="SSF143456">
    <property type="entry name" value="VC0467-like"/>
    <property type="match status" value="1"/>
</dbReference>
<dbReference type="PANTHER" id="PTHR31984">
    <property type="entry name" value="TRANSPORTER, PUTATIVE (DUF179)-RELATED"/>
    <property type="match status" value="1"/>
</dbReference>
<dbReference type="Gene3D" id="3.40.1740.10">
    <property type="entry name" value="VC0467-like"/>
    <property type="match status" value="1"/>
</dbReference>
<sequence>MKQALLLLVCTAHTLGMIPSIPFHRLSSQRVPSRVQVVLRGADEMDWREMRARLVAQERASNSSTPLTSDSNSYVYETPLIEQGTILLGGTKMDFGFALRQQFFHKSVMLLLQHDDTFTKGIILNRPSALEVDGWRVWCGHGQVAEGGMFVGDDKKMGDLEINALHSLTGFLADKMSIPVIKGVSYMTLEGARALVKAGVAEKSDFWICVGYSGWAPGQLQMEVEKRDSWYLASADSGTLLKELLREARELPPPGDSAISIDQCCGIDTWSNLMRGIGREADALQSKGTLEDKMLEQWVRVHLLPKKPSQLPPAAMLPPKIELGTVLSTMVSPESSLPADRVLIHEQFLHKALLLVLSAQEDGPDGKLSACILNRPTANRMRFNLPGSPQHRIPFCGNLALSNEVWLHHRPELGGVALGDSGVRILSSVEVVKKLKTDEATAHDFFYVSSVVQFTQSEVAGMLEAQEMSRITPGEELSGLWPRVWSLMKDDGDKKNLNDGTGVWWLASQFGKGEQLAGAVVSDIADEALAEWLKFFASG</sequence>
<dbReference type="EMBL" id="HBGS01042957">
    <property type="protein sequence ID" value="CAD9453755.1"/>
    <property type="molecule type" value="Transcribed_RNA"/>
</dbReference>
<organism evidence="2">
    <name type="scientific">Octactis speculum</name>
    <dbReference type="NCBI Taxonomy" id="3111310"/>
    <lineage>
        <taxon>Eukaryota</taxon>
        <taxon>Sar</taxon>
        <taxon>Stramenopiles</taxon>
        <taxon>Ochrophyta</taxon>
        <taxon>Dictyochophyceae</taxon>
        <taxon>Dictyochales</taxon>
        <taxon>Dictyochaceae</taxon>
        <taxon>Octactis</taxon>
    </lineage>
</organism>
<reference evidence="2" key="1">
    <citation type="submission" date="2021-01" db="EMBL/GenBank/DDBJ databases">
        <authorList>
            <person name="Corre E."/>
            <person name="Pelletier E."/>
            <person name="Niang G."/>
            <person name="Scheremetjew M."/>
            <person name="Finn R."/>
            <person name="Kale V."/>
            <person name="Holt S."/>
            <person name="Cochrane G."/>
            <person name="Meng A."/>
            <person name="Brown T."/>
            <person name="Cohen L."/>
        </authorList>
    </citation>
    <scope>NUCLEOTIDE SEQUENCE</scope>
    <source>
        <strain evidence="2">CCMP1381</strain>
    </source>
</reference>
<name>A0A7S2DI24_9STRA</name>
<evidence type="ECO:0000313" key="2">
    <source>
        <dbReference type="EMBL" id="CAD9453755.1"/>
    </source>
</evidence>
<keyword evidence="1" id="KW-0732">Signal</keyword>
<dbReference type="Pfam" id="PF02622">
    <property type="entry name" value="DUF179"/>
    <property type="match status" value="1"/>
</dbReference>
<dbReference type="AlphaFoldDB" id="A0A7S2DI24"/>
<dbReference type="PANTHER" id="PTHR31984:SF17">
    <property type="entry name" value="TRANSCRIPTIONAL REGULATOR"/>
    <property type="match status" value="1"/>
</dbReference>
<dbReference type="InterPro" id="IPR003774">
    <property type="entry name" value="AlgH-like"/>
</dbReference>
<evidence type="ECO:0000256" key="1">
    <source>
        <dbReference type="SAM" id="SignalP"/>
    </source>
</evidence>
<feature type="signal peptide" evidence="1">
    <location>
        <begin position="1"/>
        <end position="16"/>
    </location>
</feature>
<feature type="chain" id="PRO_5030991655" evidence="1">
    <location>
        <begin position="17"/>
        <end position="539"/>
    </location>
</feature>
<proteinExistence type="predicted"/>
<protein>
    <submittedName>
        <fullName evidence="2">Uncharacterized protein</fullName>
    </submittedName>
</protein>